<dbReference type="GO" id="GO:0004359">
    <property type="term" value="F:glutaminase activity"/>
    <property type="evidence" value="ECO:0007669"/>
    <property type="project" value="InterPro"/>
</dbReference>
<dbReference type="EMBL" id="JAQMWT010000168">
    <property type="protein sequence ID" value="KAJ8608447.1"/>
    <property type="molecule type" value="Genomic_DNA"/>
</dbReference>
<dbReference type="Proteomes" id="UP001230188">
    <property type="component" value="Unassembled WGS sequence"/>
</dbReference>
<keyword evidence="4" id="KW-1185">Reference proteome</keyword>
<comment type="caution">
    <text evidence="3">The sequence shown here is derived from an EMBL/GenBank/DDBJ whole genome shotgun (WGS) entry which is preliminary data.</text>
</comment>
<dbReference type="PANTHER" id="PTHR31559:SF0">
    <property type="entry name" value="PYRIDOXAL 5'-PHOSPHATE SYNTHASE SUBUNIT SNO1-RELATED"/>
    <property type="match status" value="1"/>
</dbReference>
<evidence type="ECO:0008006" key="5">
    <source>
        <dbReference type="Google" id="ProtNLM"/>
    </source>
</evidence>
<evidence type="ECO:0000313" key="3">
    <source>
        <dbReference type="EMBL" id="KAJ8608447.1"/>
    </source>
</evidence>
<dbReference type="InterPro" id="IPR029062">
    <property type="entry name" value="Class_I_gatase-like"/>
</dbReference>
<dbReference type="InterPro" id="IPR002161">
    <property type="entry name" value="PdxT/SNO"/>
</dbReference>
<keyword evidence="1" id="KW-0315">Glutamine amidotransferase</keyword>
<reference evidence="3" key="1">
    <citation type="submission" date="2023-01" db="EMBL/GenBank/DDBJ databases">
        <title>Metagenome sequencing of chrysophaentin producing Chrysophaeum taylorii.</title>
        <authorList>
            <person name="Davison J."/>
            <person name="Bewley C."/>
        </authorList>
    </citation>
    <scope>NUCLEOTIDE SEQUENCE</scope>
    <source>
        <strain evidence="3">NIES-1699</strain>
    </source>
</reference>
<evidence type="ECO:0000256" key="2">
    <source>
        <dbReference type="PIRSR" id="PIRSR005639-1"/>
    </source>
</evidence>
<name>A0AAD7XN47_9STRA</name>
<dbReference type="PROSITE" id="PS51130">
    <property type="entry name" value="PDXT_SNO_2"/>
    <property type="match status" value="1"/>
</dbReference>
<dbReference type="Pfam" id="PF01174">
    <property type="entry name" value="SNO"/>
    <property type="match status" value="1"/>
</dbReference>
<sequence>MGVVEAGSGSAGLFATLSTRITEGFPAYGTCAGLILLADRALCQKSGGQPLLGGLSATVCRNYFGAQVKSCELPLACCEGGTTPAVFIRAPAILQLHADDAEPLATVDANPCDAAAPAVREFFDRNPNPKKRKSDSSSSLASAASSECGDLITVIVAAKQRNIIVTAFHPELTNDTRWHARFLDICRQHKKKTHKFTS</sequence>
<proteinExistence type="predicted"/>
<dbReference type="Gene3D" id="3.40.50.880">
    <property type="match status" value="1"/>
</dbReference>
<organism evidence="3 4">
    <name type="scientific">Chrysophaeum taylorii</name>
    <dbReference type="NCBI Taxonomy" id="2483200"/>
    <lineage>
        <taxon>Eukaryota</taxon>
        <taxon>Sar</taxon>
        <taxon>Stramenopiles</taxon>
        <taxon>Ochrophyta</taxon>
        <taxon>Pelagophyceae</taxon>
        <taxon>Pelagomonadales</taxon>
        <taxon>Pelagomonadaceae</taxon>
        <taxon>Chrysophaeum</taxon>
    </lineage>
</organism>
<evidence type="ECO:0000313" key="4">
    <source>
        <dbReference type="Proteomes" id="UP001230188"/>
    </source>
</evidence>
<protein>
    <recommendedName>
        <fullName evidence="5">Glutaminase</fullName>
    </recommendedName>
</protein>
<feature type="active site" description="Nucleophile" evidence="2">
    <location>
        <position position="31"/>
    </location>
</feature>
<dbReference type="PROSITE" id="PS51273">
    <property type="entry name" value="GATASE_TYPE_1"/>
    <property type="match status" value="1"/>
</dbReference>
<dbReference type="GO" id="GO:0042823">
    <property type="term" value="P:pyridoxal phosphate biosynthetic process"/>
    <property type="evidence" value="ECO:0007669"/>
    <property type="project" value="InterPro"/>
</dbReference>
<dbReference type="GO" id="GO:1903600">
    <property type="term" value="C:glutaminase complex"/>
    <property type="evidence" value="ECO:0007669"/>
    <property type="project" value="TreeGrafter"/>
</dbReference>
<evidence type="ECO:0000256" key="1">
    <source>
        <dbReference type="ARBA" id="ARBA00022962"/>
    </source>
</evidence>
<feature type="active site" description="Charge relay system" evidence="2">
    <location>
        <position position="171"/>
    </location>
</feature>
<dbReference type="GO" id="GO:0005829">
    <property type="term" value="C:cytosol"/>
    <property type="evidence" value="ECO:0007669"/>
    <property type="project" value="TreeGrafter"/>
</dbReference>
<feature type="active site" description="Charge relay system" evidence="2">
    <location>
        <position position="169"/>
    </location>
</feature>
<dbReference type="PANTHER" id="PTHR31559">
    <property type="entry name" value="PYRIDOXAL 5'-PHOSPHATE SYNTHASE SUBUNIT SNO"/>
    <property type="match status" value="1"/>
</dbReference>
<accession>A0AAD7XN47</accession>
<dbReference type="PIRSF" id="PIRSF005639">
    <property type="entry name" value="Glut_amidoT_SNO"/>
    <property type="match status" value="1"/>
</dbReference>
<dbReference type="SUPFAM" id="SSF52317">
    <property type="entry name" value="Class I glutamine amidotransferase-like"/>
    <property type="match status" value="1"/>
</dbReference>
<gene>
    <name evidence="3" type="ORF">CTAYLR_009604</name>
</gene>
<dbReference type="GO" id="GO:0008614">
    <property type="term" value="P:pyridoxine metabolic process"/>
    <property type="evidence" value="ECO:0007669"/>
    <property type="project" value="TreeGrafter"/>
</dbReference>
<dbReference type="AlphaFoldDB" id="A0AAD7XN47"/>